<gene>
    <name evidence="3" type="ORF">HGRIS_010232</name>
</gene>
<dbReference type="SUPFAM" id="SSF52833">
    <property type="entry name" value="Thioredoxin-like"/>
    <property type="match status" value="2"/>
</dbReference>
<accession>A0ABR3J420</accession>
<dbReference type="EMBL" id="JASNQZ010000012">
    <property type="protein sequence ID" value="KAL0950248.1"/>
    <property type="molecule type" value="Genomic_DNA"/>
</dbReference>
<proteinExistence type="predicted"/>
<dbReference type="PANTHER" id="PTHR45672">
    <property type="entry name" value="PROTEIN DISULFIDE-ISOMERASE C17H9.14C-RELATED"/>
    <property type="match status" value="1"/>
</dbReference>
<name>A0ABR3J420_9AGAR</name>
<feature type="domain" description="Thioredoxin" evidence="2">
    <location>
        <begin position="10"/>
        <end position="54"/>
    </location>
</feature>
<reference evidence="4" key="1">
    <citation type="submission" date="2024-06" db="EMBL/GenBank/DDBJ databases">
        <title>Multi-omics analyses provide insights into the biosynthesis of the anticancer antibiotic pleurotin in Hohenbuehelia grisea.</title>
        <authorList>
            <person name="Weaver J.A."/>
            <person name="Alberti F."/>
        </authorList>
    </citation>
    <scope>NUCLEOTIDE SEQUENCE [LARGE SCALE GENOMIC DNA]</scope>
    <source>
        <strain evidence="4">T-177</strain>
    </source>
</reference>
<dbReference type="Pfam" id="PF00085">
    <property type="entry name" value="Thioredoxin"/>
    <property type="match status" value="2"/>
</dbReference>
<dbReference type="Gene3D" id="3.40.30.10">
    <property type="entry name" value="Glutaredoxin"/>
    <property type="match status" value="2"/>
</dbReference>
<keyword evidence="4" id="KW-1185">Reference proteome</keyword>
<protein>
    <recommendedName>
        <fullName evidence="2">Thioredoxin domain-containing protein</fullName>
    </recommendedName>
</protein>
<dbReference type="InterPro" id="IPR013766">
    <property type="entry name" value="Thioredoxin_domain"/>
</dbReference>
<dbReference type="Proteomes" id="UP001556367">
    <property type="component" value="Unassembled WGS sequence"/>
</dbReference>
<organism evidence="3 4">
    <name type="scientific">Hohenbuehelia grisea</name>
    <dbReference type="NCBI Taxonomy" id="104357"/>
    <lineage>
        <taxon>Eukaryota</taxon>
        <taxon>Fungi</taxon>
        <taxon>Dikarya</taxon>
        <taxon>Basidiomycota</taxon>
        <taxon>Agaricomycotina</taxon>
        <taxon>Agaricomycetes</taxon>
        <taxon>Agaricomycetidae</taxon>
        <taxon>Agaricales</taxon>
        <taxon>Pleurotineae</taxon>
        <taxon>Pleurotaceae</taxon>
        <taxon>Hohenbuehelia</taxon>
    </lineage>
</organism>
<feature type="compositionally biased region" description="Basic and acidic residues" evidence="1">
    <location>
        <begin position="96"/>
        <end position="109"/>
    </location>
</feature>
<evidence type="ECO:0000313" key="4">
    <source>
        <dbReference type="Proteomes" id="UP001556367"/>
    </source>
</evidence>
<feature type="compositionally biased region" description="Polar residues" evidence="1">
    <location>
        <begin position="77"/>
        <end position="87"/>
    </location>
</feature>
<comment type="caution">
    <text evidence="3">The sequence shown here is derived from an EMBL/GenBank/DDBJ whole genome shotgun (WGS) entry which is preliminary data.</text>
</comment>
<sequence length="280" mass="32215">MAADELYPLSAKLRFAKVNCQYEYELCEAHEIKAYPTLRIFKHKQWHQYNGTTKAHINPDGLGLVEYMLREYDSLSQADTTEGQSQEDAVVSPSERTQEEIHSEQHDSESTFRFSWPDSRPILYSTFSHVITLTAETFNWFIRRTDLVLVQYYIPTSEDCKDLAEPYNNVAWAFNNRVDGVQIVAVDCLVDARLCQAHNITEYPTLRIFKCGQQHPIIDAYDLSTKKAGGGLIEYMTRASERFREVKWEEGSSCWDNYRYRADRGPVKAALPSGPSQSEA</sequence>
<evidence type="ECO:0000259" key="2">
    <source>
        <dbReference type="Pfam" id="PF00085"/>
    </source>
</evidence>
<evidence type="ECO:0000256" key="1">
    <source>
        <dbReference type="SAM" id="MobiDB-lite"/>
    </source>
</evidence>
<dbReference type="CDD" id="cd02961">
    <property type="entry name" value="PDI_a_family"/>
    <property type="match status" value="2"/>
</dbReference>
<evidence type="ECO:0000313" key="3">
    <source>
        <dbReference type="EMBL" id="KAL0950248.1"/>
    </source>
</evidence>
<feature type="domain" description="Thioredoxin" evidence="2">
    <location>
        <begin position="130"/>
        <end position="215"/>
    </location>
</feature>
<dbReference type="InterPro" id="IPR036249">
    <property type="entry name" value="Thioredoxin-like_sf"/>
</dbReference>
<feature type="region of interest" description="Disordered" evidence="1">
    <location>
        <begin position="77"/>
        <end position="109"/>
    </location>
</feature>
<dbReference type="InterPro" id="IPR051063">
    <property type="entry name" value="PDI"/>
</dbReference>